<dbReference type="AlphaFoldDB" id="A0A1H1XHP3"/>
<dbReference type="EMBL" id="LT629772">
    <property type="protein sequence ID" value="SDT08765.1"/>
    <property type="molecule type" value="Genomic_DNA"/>
</dbReference>
<dbReference type="GO" id="GO:0009423">
    <property type="term" value="P:chorismate biosynthetic process"/>
    <property type="evidence" value="ECO:0007669"/>
    <property type="project" value="UniProtKB-UniRule"/>
</dbReference>
<dbReference type="PROSITE" id="PS01029">
    <property type="entry name" value="DEHYDROQUINASE_II"/>
    <property type="match status" value="1"/>
</dbReference>
<feature type="binding site" evidence="8 10">
    <location>
        <position position="91"/>
    </location>
    <ligand>
        <name>substrate</name>
    </ligand>
</feature>
<dbReference type="NCBIfam" id="NF003805">
    <property type="entry name" value="PRK05395.1-2"/>
    <property type="match status" value="1"/>
</dbReference>
<feature type="site" description="Transition state stabilizer" evidence="8 11">
    <location>
        <position position="22"/>
    </location>
</feature>
<evidence type="ECO:0000256" key="4">
    <source>
        <dbReference type="ARBA" id="ARBA00011193"/>
    </source>
</evidence>
<dbReference type="SUPFAM" id="SSF52304">
    <property type="entry name" value="Type II 3-dehydroquinate dehydratase"/>
    <property type="match status" value="1"/>
</dbReference>
<dbReference type="HAMAP" id="MF_00169">
    <property type="entry name" value="AroQ"/>
    <property type="match status" value="1"/>
</dbReference>
<name>A0A1H1XHP3_9ACTN</name>
<feature type="binding site" evidence="8 10">
    <location>
        <position position="84"/>
    </location>
    <ligand>
        <name>substrate</name>
    </ligand>
</feature>
<dbReference type="RefSeq" id="WP_091527257.1">
    <property type="nucleotide sequence ID" value="NZ_LT629772.1"/>
</dbReference>
<evidence type="ECO:0000256" key="9">
    <source>
        <dbReference type="PIRSR" id="PIRSR001399-1"/>
    </source>
</evidence>
<dbReference type="GO" id="GO:0008652">
    <property type="term" value="P:amino acid biosynthetic process"/>
    <property type="evidence" value="ECO:0007669"/>
    <property type="project" value="UniProtKB-KW"/>
</dbReference>
<dbReference type="InterPro" id="IPR001874">
    <property type="entry name" value="DHquinase_II"/>
</dbReference>
<keyword evidence="6 8" id="KW-0057">Aromatic amino acid biosynthesis</keyword>
<gene>
    <name evidence="8" type="primary">aroQ</name>
    <name evidence="12" type="ORF">SAMN04489812_4088</name>
</gene>
<dbReference type="EC" id="4.2.1.10" evidence="5 8"/>
<keyword evidence="8" id="KW-0028">Amino-acid biosynthesis</keyword>
<dbReference type="Proteomes" id="UP000199103">
    <property type="component" value="Chromosome I"/>
</dbReference>
<dbReference type="GO" id="GO:0009073">
    <property type="term" value="P:aromatic amino acid family biosynthetic process"/>
    <property type="evidence" value="ECO:0007669"/>
    <property type="project" value="UniProtKB-KW"/>
</dbReference>
<reference evidence="12 13" key="1">
    <citation type="submission" date="2016-10" db="EMBL/GenBank/DDBJ databases">
        <authorList>
            <person name="de Groot N.N."/>
        </authorList>
    </citation>
    <scope>NUCLEOTIDE SEQUENCE [LARGE SCALE GENOMIC DNA]</scope>
    <source>
        <strain evidence="12 13">DSM 21800</strain>
    </source>
</reference>
<evidence type="ECO:0000256" key="10">
    <source>
        <dbReference type="PIRSR" id="PIRSR001399-2"/>
    </source>
</evidence>
<feature type="active site" description="Proton donor" evidence="8 9">
    <location>
        <position position="104"/>
    </location>
</feature>
<dbReference type="STRING" id="630515.SAMN04489812_4088"/>
<dbReference type="PANTHER" id="PTHR21272:SF3">
    <property type="entry name" value="CATABOLIC 3-DEHYDROQUINASE"/>
    <property type="match status" value="1"/>
</dbReference>
<dbReference type="Pfam" id="PF01220">
    <property type="entry name" value="DHquinase_II"/>
    <property type="match status" value="1"/>
</dbReference>
<dbReference type="GO" id="GO:0003855">
    <property type="term" value="F:3-dehydroquinate dehydratase activity"/>
    <property type="evidence" value="ECO:0007669"/>
    <property type="project" value="UniProtKB-UniRule"/>
</dbReference>
<evidence type="ECO:0000256" key="3">
    <source>
        <dbReference type="ARBA" id="ARBA00011037"/>
    </source>
</evidence>
<dbReference type="Gene3D" id="3.40.50.9100">
    <property type="entry name" value="Dehydroquinase, class II"/>
    <property type="match status" value="1"/>
</dbReference>
<evidence type="ECO:0000256" key="5">
    <source>
        <dbReference type="ARBA" id="ARBA00012060"/>
    </source>
</evidence>
<evidence type="ECO:0000256" key="7">
    <source>
        <dbReference type="ARBA" id="ARBA00023239"/>
    </source>
</evidence>
<keyword evidence="13" id="KW-1185">Reference proteome</keyword>
<comment type="subunit">
    <text evidence="4 8">Homododecamer.</text>
</comment>
<dbReference type="PIRSF" id="PIRSF001399">
    <property type="entry name" value="DHquinase_II"/>
    <property type="match status" value="1"/>
</dbReference>
<dbReference type="InterPro" id="IPR018509">
    <property type="entry name" value="DHquinase_II_CS"/>
</dbReference>
<feature type="binding site" evidence="8 10">
    <location>
        <position position="115"/>
    </location>
    <ligand>
        <name>substrate</name>
    </ligand>
</feature>
<dbReference type="NCBIfam" id="TIGR01088">
    <property type="entry name" value="aroQ"/>
    <property type="match status" value="1"/>
</dbReference>
<evidence type="ECO:0000256" key="6">
    <source>
        <dbReference type="ARBA" id="ARBA00023141"/>
    </source>
</evidence>
<feature type="binding site" evidence="8 10">
    <location>
        <position position="78"/>
    </location>
    <ligand>
        <name>substrate</name>
    </ligand>
</feature>
<dbReference type="OrthoDB" id="9790793at2"/>
<evidence type="ECO:0000313" key="12">
    <source>
        <dbReference type="EMBL" id="SDT08765.1"/>
    </source>
</evidence>
<dbReference type="GO" id="GO:0019631">
    <property type="term" value="P:quinate catabolic process"/>
    <property type="evidence" value="ECO:0007669"/>
    <property type="project" value="TreeGrafter"/>
</dbReference>
<evidence type="ECO:0000313" key="13">
    <source>
        <dbReference type="Proteomes" id="UP000199103"/>
    </source>
</evidence>
<dbReference type="PANTHER" id="PTHR21272">
    <property type="entry name" value="CATABOLIC 3-DEHYDROQUINASE"/>
    <property type="match status" value="1"/>
</dbReference>
<comment type="similarity">
    <text evidence="3 8">Belongs to the type-II 3-dehydroquinase family.</text>
</comment>
<dbReference type="CDD" id="cd00466">
    <property type="entry name" value="DHQase_II"/>
    <property type="match status" value="1"/>
</dbReference>
<dbReference type="InterPro" id="IPR036441">
    <property type="entry name" value="DHquinase_II_sf"/>
</dbReference>
<keyword evidence="7 8" id="KW-0456">Lyase</keyword>
<feature type="active site" description="Proton acceptor" evidence="8 9">
    <location>
        <position position="27"/>
    </location>
</feature>
<evidence type="ECO:0000256" key="11">
    <source>
        <dbReference type="PIRSR" id="PIRSR001399-3"/>
    </source>
</evidence>
<dbReference type="NCBIfam" id="NF003806">
    <property type="entry name" value="PRK05395.1-3"/>
    <property type="match status" value="1"/>
</dbReference>
<comment type="pathway">
    <text evidence="2 8">Metabolic intermediate biosynthesis; chorismate biosynthesis; chorismate from D-erythrose 4-phosphate and phosphoenolpyruvate: step 3/7.</text>
</comment>
<comment type="function">
    <text evidence="8">Catalyzes a trans-dehydration via an enolate intermediate.</text>
</comment>
<evidence type="ECO:0000256" key="2">
    <source>
        <dbReference type="ARBA" id="ARBA00004902"/>
    </source>
</evidence>
<evidence type="ECO:0000256" key="1">
    <source>
        <dbReference type="ARBA" id="ARBA00001864"/>
    </source>
</evidence>
<sequence>MGQSRTRVLVLNGPNLGRLGKREPDTYGSATFADLADRCVAVGAELDLEVEVRQTDAEAEMIGWLHEAADSSIPVVLNPAGWSHYSIAVADAVAQRTADLIEVHISNIHTREEFRHHSVISAYATGVIAGLGIDGYELALRKIAAAGRA</sequence>
<accession>A0A1H1XHP3</accession>
<evidence type="ECO:0000256" key="8">
    <source>
        <dbReference type="HAMAP-Rule" id="MF_00169"/>
    </source>
</evidence>
<protein>
    <recommendedName>
        <fullName evidence="5 8">3-dehydroquinate dehydratase</fullName>
        <shortName evidence="8">3-dehydroquinase</shortName>
        <ecNumber evidence="5 8">4.2.1.10</ecNumber>
    </recommendedName>
    <alternativeName>
        <fullName evidence="8">Type II DHQase</fullName>
    </alternativeName>
</protein>
<dbReference type="UniPathway" id="UPA00053">
    <property type="reaction ID" value="UER00086"/>
</dbReference>
<dbReference type="NCBIfam" id="NF003807">
    <property type="entry name" value="PRK05395.1-4"/>
    <property type="match status" value="1"/>
</dbReference>
<organism evidence="12 13">
    <name type="scientific">Microlunatus soli</name>
    <dbReference type="NCBI Taxonomy" id="630515"/>
    <lineage>
        <taxon>Bacteria</taxon>
        <taxon>Bacillati</taxon>
        <taxon>Actinomycetota</taxon>
        <taxon>Actinomycetes</taxon>
        <taxon>Propionibacteriales</taxon>
        <taxon>Propionibacteriaceae</taxon>
        <taxon>Microlunatus</taxon>
    </lineage>
</organism>
<feature type="binding site" evidence="8 10">
    <location>
        <begin position="105"/>
        <end position="106"/>
    </location>
    <ligand>
        <name>substrate</name>
    </ligand>
</feature>
<proteinExistence type="inferred from homology"/>
<comment type="catalytic activity">
    <reaction evidence="1 8">
        <text>3-dehydroquinate = 3-dehydroshikimate + H2O</text>
        <dbReference type="Rhea" id="RHEA:21096"/>
        <dbReference type="ChEBI" id="CHEBI:15377"/>
        <dbReference type="ChEBI" id="CHEBI:16630"/>
        <dbReference type="ChEBI" id="CHEBI:32364"/>
        <dbReference type="EC" id="4.2.1.10"/>
    </reaction>
</comment>